<protein>
    <recommendedName>
        <fullName evidence="4">F-box domain-containing protein</fullName>
    </recommendedName>
</protein>
<reference evidence="2" key="2">
    <citation type="submission" date="2023-05" db="EMBL/GenBank/DDBJ databases">
        <authorList>
            <consortium name="Lawrence Berkeley National Laboratory"/>
            <person name="Steindorff A."/>
            <person name="Hensen N."/>
            <person name="Bonometti L."/>
            <person name="Westerberg I."/>
            <person name="Brannstrom I.O."/>
            <person name="Guillou S."/>
            <person name="Cros-Aarteil S."/>
            <person name="Calhoun S."/>
            <person name="Haridas S."/>
            <person name="Kuo A."/>
            <person name="Mondo S."/>
            <person name="Pangilinan J."/>
            <person name="Riley R."/>
            <person name="Labutti K."/>
            <person name="Andreopoulos B."/>
            <person name="Lipzen A."/>
            <person name="Chen C."/>
            <person name="Yanf M."/>
            <person name="Daum C."/>
            <person name="Ng V."/>
            <person name="Clum A."/>
            <person name="Ohm R."/>
            <person name="Martin F."/>
            <person name="Silar P."/>
            <person name="Natvig D."/>
            <person name="Lalanne C."/>
            <person name="Gautier V."/>
            <person name="Ament-Velasquez S.L."/>
            <person name="Kruys A."/>
            <person name="Hutchinson M.I."/>
            <person name="Powell A.J."/>
            <person name="Barry K."/>
            <person name="Miller A.N."/>
            <person name="Grigoriev I.V."/>
            <person name="Debuchy R."/>
            <person name="Gladieux P."/>
            <person name="Thoren M.H."/>
            <person name="Johannesson H."/>
        </authorList>
    </citation>
    <scope>NUCLEOTIDE SEQUENCE</scope>
    <source>
        <strain evidence="2">CBS 103.79</strain>
    </source>
</reference>
<proteinExistence type="predicted"/>
<sequence>MACVPDAAHTSPLPPPSPPPSPPRHLLLSLTPDIRLRLYRYLGLASWNSRPYQFDLRGGRADPRIYAGCPPVPIDFHGLLVSCRTIYAEAAALLYSANSFVVHYYPPGQRPGLHALGALTEPSLRSLSQLKIVVNEAACHNRVTENDHSEECCCHRRQDEESWSGSRWCRQKHSLDVHQAPLLSHGAIQADDARRAWHSAAAELFARINPGRLALSLVCDIDPQHPLALHLAESILAPLRLLPRSYLSECRIRLAKTPDGPLQQLAQDAAVHACGLPTPVPVPVVPHASSATTATLASLPREVRVRILEYTDLVVPRRQVGWSRQDRAYTVLRVLRGSDPPMTADEMHVEQFFECYRDRPEGCFCRRRHAVFSSSCKCWAPPGPALFLVCRALSQEALYVFFSRNRFIIYDYKAFPVWRVPSPQQQAASSSSPGPRELPDSPEPDSYSYPFEKFAASEFLRDVVPAPALAHLRFLELVFPPYAAATWPGAGHPAARDWMAAAGWLRDGLNLPALTLRVVVMDESNGAPDRAGQATAAEAAALLRAYKDLLRPLRGLAAPPGLARFYGHFRYPWQRPMYDIIPGEPPRRGPWHDPWFDKRDLKERLECYVMGARYESLYADGREEPGSSDWDELYFAGFQ</sequence>
<dbReference type="PANTHER" id="PTHR42085:SF6">
    <property type="entry name" value="F-BOX DOMAIN-CONTAINING PROTEIN"/>
    <property type="match status" value="1"/>
</dbReference>
<reference evidence="2" key="1">
    <citation type="journal article" date="2023" name="Mol. Phylogenet. Evol.">
        <title>Genome-scale phylogeny and comparative genomics of the fungal order Sordariales.</title>
        <authorList>
            <person name="Hensen N."/>
            <person name="Bonometti L."/>
            <person name="Westerberg I."/>
            <person name="Brannstrom I.O."/>
            <person name="Guillou S."/>
            <person name="Cros-Aarteil S."/>
            <person name="Calhoun S."/>
            <person name="Haridas S."/>
            <person name="Kuo A."/>
            <person name="Mondo S."/>
            <person name="Pangilinan J."/>
            <person name="Riley R."/>
            <person name="LaButti K."/>
            <person name="Andreopoulos B."/>
            <person name="Lipzen A."/>
            <person name="Chen C."/>
            <person name="Yan M."/>
            <person name="Daum C."/>
            <person name="Ng V."/>
            <person name="Clum A."/>
            <person name="Steindorff A."/>
            <person name="Ohm R.A."/>
            <person name="Martin F."/>
            <person name="Silar P."/>
            <person name="Natvig D.O."/>
            <person name="Lalanne C."/>
            <person name="Gautier V."/>
            <person name="Ament-Velasquez S.L."/>
            <person name="Kruys A."/>
            <person name="Hutchinson M.I."/>
            <person name="Powell A.J."/>
            <person name="Barry K."/>
            <person name="Miller A.N."/>
            <person name="Grigoriev I.V."/>
            <person name="Debuchy R."/>
            <person name="Gladieux P."/>
            <person name="Hiltunen Thoren M."/>
            <person name="Johannesson H."/>
        </authorList>
    </citation>
    <scope>NUCLEOTIDE SEQUENCE</scope>
    <source>
        <strain evidence="2">CBS 103.79</strain>
    </source>
</reference>
<accession>A0AAN6MBQ0</accession>
<evidence type="ECO:0008006" key="4">
    <source>
        <dbReference type="Google" id="ProtNLM"/>
    </source>
</evidence>
<dbReference type="AlphaFoldDB" id="A0AAN6MBQ0"/>
<gene>
    <name evidence="2" type="ORF">C8A05DRAFT_38414</name>
</gene>
<name>A0AAN6MBQ0_9PEZI</name>
<keyword evidence="3" id="KW-1185">Reference proteome</keyword>
<dbReference type="EMBL" id="MU856021">
    <property type="protein sequence ID" value="KAK3898012.1"/>
    <property type="molecule type" value="Genomic_DNA"/>
</dbReference>
<evidence type="ECO:0000313" key="3">
    <source>
        <dbReference type="Proteomes" id="UP001303889"/>
    </source>
</evidence>
<organism evidence="2 3">
    <name type="scientific">Staphylotrichum tortipilum</name>
    <dbReference type="NCBI Taxonomy" id="2831512"/>
    <lineage>
        <taxon>Eukaryota</taxon>
        <taxon>Fungi</taxon>
        <taxon>Dikarya</taxon>
        <taxon>Ascomycota</taxon>
        <taxon>Pezizomycotina</taxon>
        <taxon>Sordariomycetes</taxon>
        <taxon>Sordariomycetidae</taxon>
        <taxon>Sordariales</taxon>
        <taxon>Chaetomiaceae</taxon>
        <taxon>Staphylotrichum</taxon>
    </lineage>
</organism>
<evidence type="ECO:0000313" key="2">
    <source>
        <dbReference type="EMBL" id="KAK3898012.1"/>
    </source>
</evidence>
<dbReference type="Proteomes" id="UP001303889">
    <property type="component" value="Unassembled WGS sequence"/>
</dbReference>
<feature type="compositionally biased region" description="Pro residues" evidence="1">
    <location>
        <begin position="12"/>
        <end position="23"/>
    </location>
</feature>
<dbReference type="InterPro" id="IPR038883">
    <property type="entry name" value="AN11006-like"/>
</dbReference>
<dbReference type="PANTHER" id="PTHR42085">
    <property type="entry name" value="F-BOX DOMAIN-CONTAINING PROTEIN"/>
    <property type="match status" value="1"/>
</dbReference>
<feature type="region of interest" description="Disordered" evidence="1">
    <location>
        <begin position="1"/>
        <end position="24"/>
    </location>
</feature>
<evidence type="ECO:0000256" key="1">
    <source>
        <dbReference type="SAM" id="MobiDB-lite"/>
    </source>
</evidence>
<comment type="caution">
    <text evidence="2">The sequence shown here is derived from an EMBL/GenBank/DDBJ whole genome shotgun (WGS) entry which is preliminary data.</text>
</comment>